<name>A0A7W7H3K0_9ACTN</name>
<reference evidence="2 3" key="1">
    <citation type="submission" date="2020-08" db="EMBL/GenBank/DDBJ databases">
        <title>Sequencing the genomes of 1000 actinobacteria strains.</title>
        <authorList>
            <person name="Klenk H.-P."/>
        </authorList>
    </citation>
    <scope>NUCLEOTIDE SEQUENCE [LARGE SCALE GENOMIC DNA]</scope>
    <source>
        <strain evidence="2 3">DSM 45809</strain>
    </source>
</reference>
<comment type="caution">
    <text evidence="2">The sequence shown here is derived from an EMBL/GenBank/DDBJ whole genome shotgun (WGS) entry which is preliminary data.</text>
</comment>
<gene>
    <name evidence="2" type="ORF">BJY16_006819</name>
</gene>
<sequence>MSRRSMRRAVAVAASVAVAAALLPGPSYGDPPRLDPEAFCRAEQAAFCSVLVIDTDAPPPSVAGLAFQPVATRLAVDGVPGCVGGPGRPVVRTTTPRLSAAFDRMPGEVTFELVPLDGATEPEMIGVPVEPDRTAVAELDQLGPGESYRWRVRGTGLDVPELGWSPWCEFTVAAGLLDLRDATDLDAVLELGVDPARRYPVTLPARQWRLFLEIFDEPDEGPDDFDGGPGEASDRLRRIAADVREQLSGREATVTLTGDEWATAASELAGLAGAWDDAHDEDPQIERDGAAHWTVLDRISAQLGGPAHPGLGRER</sequence>
<keyword evidence="1" id="KW-0732">Signal</keyword>
<keyword evidence="3" id="KW-1185">Reference proteome</keyword>
<evidence type="ECO:0000256" key="1">
    <source>
        <dbReference type="SAM" id="SignalP"/>
    </source>
</evidence>
<proteinExistence type="predicted"/>
<dbReference type="RefSeq" id="WP_185043645.1">
    <property type="nucleotide sequence ID" value="NZ_BAABFG010000005.1"/>
</dbReference>
<dbReference type="Proteomes" id="UP000546162">
    <property type="component" value="Unassembled WGS sequence"/>
</dbReference>
<feature type="signal peptide" evidence="1">
    <location>
        <begin position="1"/>
        <end position="29"/>
    </location>
</feature>
<evidence type="ECO:0000313" key="3">
    <source>
        <dbReference type="Proteomes" id="UP000546162"/>
    </source>
</evidence>
<evidence type="ECO:0000313" key="2">
    <source>
        <dbReference type="EMBL" id="MBB4743360.1"/>
    </source>
</evidence>
<protein>
    <submittedName>
        <fullName evidence="2">Uncharacterized protein</fullName>
    </submittedName>
</protein>
<dbReference type="AlphaFoldDB" id="A0A7W7H3K0"/>
<feature type="chain" id="PRO_5031466662" evidence="1">
    <location>
        <begin position="30"/>
        <end position="315"/>
    </location>
</feature>
<accession>A0A7W7H3K0</accession>
<dbReference type="EMBL" id="JACHNB010000001">
    <property type="protein sequence ID" value="MBB4743360.1"/>
    <property type="molecule type" value="Genomic_DNA"/>
</dbReference>
<organism evidence="2 3">
    <name type="scientific">Actinoplanes octamycinicus</name>
    <dbReference type="NCBI Taxonomy" id="135948"/>
    <lineage>
        <taxon>Bacteria</taxon>
        <taxon>Bacillati</taxon>
        <taxon>Actinomycetota</taxon>
        <taxon>Actinomycetes</taxon>
        <taxon>Micromonosporales</taxon>
        <taxon>Micromonosporaceae</taxon>
        <taxon>Actinoplanes</taxon>
    </lineage>
</organism>